<evidence type="ECO:0000256" key="4">
    <source>
        <dbReference type="HAMAP-Rule" id="MF_01343"/>
    </source>
</evidence>
<dbReference type="SMART" id="SM01387">
    <property type="entry name" value="Ribosomal_S15"/>
    <property type="match status" value="1"/>
</dbReference>
<dbReference type="FunFam" id="1.10.287.10:FF:000002">
    <property type="entry name" value="30S ribosomal protein S15"/>
    <property type="match status" value="1"/>
</dbReference>
<dbReference type="InterPro" id="IPR005290">
    <property type="entry name" value="Ribosomal_uS15_bac-type"/>
</dbReference>
<comment type="subunit">
    <text evidence="3 4">Part of the 30S ribosomal subunit. Forms a bridge to the 50S subunit in the 70S ribosome, contacting the 23S rRNA.</text>
</comment>
<evidence type="ECO:0000313" key="7">
    <source>
        <dbReference type="EMBL" id="HGV54538.1"/>
    </source>
</evidence>
<dbReference type="GO" id="GO:0006412">
    <property type="term" value="P:translation"/>
    <property type="evidence" value="ECO:0007669"/>
    <property type="project" value="UniProtKB-UniRule"/>
</dbReference>
<dbReference type="GO" id="GO:0022627">
    <property type="term" value="C:cytosolic small ribosomal subunit"/>
    <property type="evidence" value="ECO:0007669"/>
    <property type="project" value="TreeGrafter"/>
</dbReference>
<organism evidence="7">
    <name type="scientific">Caldimicrobium thiodismutans</name>
    <dbReference type="NCBI Taxonomy" id="1653476"/>
    <lineage>
        <taxon>Bacteria</taxon>
        <taxon>Pseudomonadati</taxon>
        <taxon>Thermodesulfobacteriota</taxon>
        <taxon>Thermodesulfobacteria</taxon>
        <taxon>Thermodesulfobacteriales</taxon>
        <taxon>Thermodesulfobacteriaceae</taxon>
        <taxon>Caldimicrobium</taxon>
    </lineage>
</organism>
<evidence type="ECO:0000256" key="1">
    <source>
        <dbReference type="ARBA" id="ARBA00022980"/>
    </source>
</evidence>
<gene>
    <name evidence="4" type="primary">rpsO</name>
    <name evidence="7" type="ORF">ENT73_00425</name>
</gene>
<proteinExistence type="inferred from homology"/>
<evidence type="ECO:0000256" key="3">
    <source>
        <dbReference type="ARBA" id="ARBA00064542"/>
    </source>
</evidence>
<evidence type="ECO:0000256" key="2">
    <source>
        <dbReference type="ARBA" id="ARBA00023274"/>
    </source>
</evidence>
<dbReference type="Pfam" id="PF00312">
    <property type="entry name" value="Ribosomal_S15"/>
    <property type="match status" value="1"/>
</dbReference>
<dbReference type="GO" id="GO:0003735">
    <property type="term" value="F:structural constituent of ribosome"/>
    <property type="evidence" value="ECO:0007669"/>
    <property type="project" value="InterPro"/>
</dbReference>
<name>A0A832GKE3_9BACT</name>
<dbReference type="SUPFAM" id="SSF47060">
    <property type="entry name" value="S15/NS1 RNA-binding domain"/>
    <property type="match status" value="1"/>
</dbReference>
<comment type="similarity">
    <text evidence="4 5">Belongs to the universal ribosomal protein uS15 family.</text>
</comment>
<keyword evidence="1 4" id="KW-0689">Ribosomal protein</keyword>
<reference evidence="7" key="1">
    <citation type="journal article" date="2020" name="mSystems">
        <title>Genome- and Community-Level Interaction Insights into Carbon Utilization and Element Cycling Functions of Hydrothermarchaeota in Hydrothermal Sediment.</title>
        <authorList>
            <person name="Zhou Z."/>
            <person name="Liu Y."/>
            <person name="Xu W."/>
            <person name="Pan J."/>
            <person name="Luo Z.H."/>
            <person name="Li M."/>
        </authorList>
    </citation>
    <scope>NUCLEOTIDE SEQUENCE [LARGE SCALE GENOMIC DNA]</scope>
    <source>
        <strain evidence="7">SpSt-605</strain>
    </source>
</reference>
<evidence type="ECO:0000256" key="6">
    <source>
        <dbReference type="RuleBase" id="RU004524"/>
    </source>
</evidence>
<dbReference type="HAMAP" id="MF_01343_B">
    <property type="entry name" value="Ribosomal_uS15_B"/>
    <property type="match status" value="1"/>
</dbReference>
<evidence type="ECO:0000256" key="5">
    <source>
        <dbReference type="RuleBase" id="RU003919"/>
    </source>
</evidence>
<dbReference type="PROSITE" id="PS00362">
    <property type="entry name" value="RIBOSOMAL_S15"/>
    <property type="match status" value="1"/>
</dbReference>
<dbReference type="NCBIfam" id="TIGR00952">
    <property type="entry name" value="S15_bact"/>
    <property type="match status" value="1"/>
</dbReference>
<keyword evidence="2 4" id="KW-0687">Ribonucleoprotein</keyword>
<dbReference type="PANTHER" id="PTHR23321:SF26">
    <property type="entry name" value="SMALL RIBOSOMAL SUBUNIT PROTEIN US15M"/>
    <property type="match status" value="1"/>
</dbReference>
<dbReference type="Gene3D" id="1.10.287.10">
    <property type="entry name" value="S15/NS1, RNA-binding"/>
    <property type="match status" value="1"/>
</dbReference>
<sequence length="89" mass="10512">MPLDPEVKAKIISHFQRHAQDTGSPEVQVALLTARIKQLEEHLKTHRKDFHSRRGLMKLIGKRRALLEYLKRTDFLRYQALLRELGLKK</sequence>
<comment type="caution">
    <text evidence="7">The sequence shown here is derived from an EMBL/GenBank/DDBJ whole genome shotgun (WGS) entry which is preliminary data.</text>
</comment>
<dbReference type="AlphaFoldDB" id="A0A832GKE3"/>
<dbReference type="GO" id="GO:0019843">
    <property type="term" value="F:rRNA binding"/>
    <property type="evidence" value="ECO:0007669"/>
    <property type="project" value="UniProtKB-UniRule"/>
</dbReference>
<comment type="function">
    <text evidence="4 6">One of the primary rRNA binding proteins, it binds directly to 16S rRNA where it helps nucleate assembly of the platform of the 30S subunit by binding and bridging several RNA helices of the 16S rRNA.</text>
</comment>
<keyword evidence="4 6" id="KW-0699">rRNA-binding</keyword>
<dbReference type="PANTHER" id="PTHR23321">
    <property type="entry name" value="RIBOSOMAL PROTEIN S15, BACTERIAL AND ORGANELLAR"/>
    <property type="match status" value="1"/>
</dbReference>
<dbReference type="Gene3D" id="6.10.250.3130">
    <property type="match status" value="1"/>
</dbReference>
<accession>A0A832GKE3</accession>
<dbReference type="InterPro" id="IPR009068">
    <property type="entry name" value="uS15_NS1_RNA-bd_sf"/>
</dbReference>
<comment type="function">
    <text evidence="4">Forms an intersubunit bridge (bridge B4) with the 23S rRNA of the 50S subunit in the ribosome.</text>
</comment>
<protein>
    <recommendedName>
        <fullName evidence="4">Small ribosomal subunit protein uS15</fullName>
    </recommendedName>
</protein>
<dbReference type="EMBL" id="DSZU01000010">
    <property type="protein sequence ID" value="HGV54538.1"/>
    <property type="molecule type" value="Genomic_DNA"/>
</dbReference>
<keyword evidence="4 6" id="KW-0694">RNA-binding</keyword>
<dbReference type="InterPro" id="IPR000589">
    <property type="entry name" value="Ribosomal_uS15"/>
</dbReference>
<dbReference type="CDD" id="cd00353">
    <property type="entry name" value="Ribosomal_S15p_S13e"/>
    <property type="match status" value="1"/>
</dbReference>